<proteinExistence type="predicted"/>
<evidence type="ECO:0000256" key="1">
    <source>
        <dbReference type="SAM" id="Phobius"/>
    </source>
</evidence>
<accession>A0A8D8CLK8</accession>
<reference evidence="2" key="1">
    <citation type="submission" date="2021-05" db="EMBL/GenBank/DDBJ databases">
        <authorList>
            <person name="Alioto T."/>
            <person name="Alioto T."/>
            <person name="Gomez Garrido J."/>
        </authorList>
    </citation>
    <scope>NUCLEOTIDE SEQUENCE</scope>
</reference>
<evidence type="ECO:0000313" key="2">
    <source>
        <dbReference type="EMBL" id="CAG6496704.1"/>
    </source>
</evidence>
<name>A0A8D8CLK8_CULPI</name>
<keyword evidence="1" id="KW-0812">Transmembrane</keyword>
<organism evidence="2">
    <name type="scientific">Culex pipiens</name>
    <name type="common">House mosquito</name>
    <dbReference type="NCBI Taxonomy" id="7175"/>
    <lineage>
        <taxon>Eukaryota</taxon>
        <taxon>Metazoa</taxon>
        <taxon>Ecdysozoa</taxon>
        <taxon>Arthropoda</taxon>
        <taxon>Hexapoda</taxon>
        <taxon>Insecta</taxon>
        <taxon>Pterygota</taxon>
        <taxon>Neoptera</taxon>
        <taxon>Endopterygota</taxon>
        <taxon>Diptera</taxon>
        <taxon>Nematocera</taxon>
        <taxon>Culicoidea</taxon>
        <taxon>Culicidae</taxon>
        <taxon>Culicinae</taxon>
        <taxon>Culicini</taxon>
        <taxon>Culex</taxon>
        <taxon>Culex</taxon>
    </lineage>
</organism>
<dbReference type="AlphaFoldDB" id="A0A8D8CLK8"/>
<sequence>MKRKKSICFLLTVLSFEILNKALCPGGTHLLFLTLMVVIYTRITSNWNFLVKARMTLIRGKLRFYVRVCIQRKTLQPMVKKRMEQRSQVKLAQQVPWIHNLKDKSKLFETWLILT</sequence>
<keyword evidence="1" id="KW-0472">Membrane</keyword>
<protein>
    <submittedName>
        <fullName evidence="2">(northern house mosquito) hypothetical protein</fullName>
    </submittedName>
</protein>
<feature type="transmembrane region" description="Helical" evidence="1">
    <location>
        <begin position="30"/>
        <end position="51"/>
    </location>
</feature>
<dbReference type="EMBL" id="HBUE01131699">
    <property type="protein sequence ID" value="CAG6496704.1"/>
    <property type="molecule type" value="Transcribed_RNA"/>
</dbReference>
<keyword evidence="1" id="KW-1133">Transmembrane helix</keyword>